<reference evidence="2" key="3">
    <citation type="submission" date="2016-07" db="EMBL/GenBank/DDBJ databases">
        <title>Evolution of pathogenesis and genome organization in the Tremellales.</title>
        <authorList>
            <person name="Cuomo C."/>
            <person name="Litvintseva A."/>
            <person name="Heitman J."/>
            <person name="Chen Y."/>
            <person name="Sun S."/>
            <person name="Springer D."/>
            <person name="Dromer F."/>
            <person name="Young S."/>
            <person name="Zeng Q."/>
            <person name="Chapman S."/>
            <person name="Gujja S."/>
            <person name="Saif S."/>
            <person name="Birren B."/>
        </authorList>
    </citation>
    <scope>NUCLEOTIDE SEQUENCE</scope>
    <source>
        <strain evidence="2">CBS 10737</strain>
    </source>
</reference>
<reference evidence="3" key="2">
    <citation type="submission" date="2013-07" db="EMBL/GenBank/DDBJ databases">
        <authorList>
            <consortium name="The Broad Institute Genome Sequencing Platform"/>
            <person name="Cuomo C."/>
            <person name="Litvintseva A."/>
            <person name="Chen Y."/>
            <person name="Heitman J."/>
            <person name="Sun S."/>
            <person name="Springer D."/>
            <person name="Dromer F."/>
            <person name="Young S.K."/>
            <person name="Zeng Q."/>
            <person name="Gargeya S."/>
            <person name="Fitzgerald M."/>
            <person name="Abouelleil A."/>
            <person name="Alvarado L."/>
            <person name="Berlin A.M."/>
            <person name="Chapman S.B."/>
            <person name="Dewar J."/>
            <person name="Goldberg J."/>
            <person name="Griggs A."/>
            <person name="Gujja S."/>
            <person name="Hansen M."/>
            <person name="Howarth C."/>
            <person name="Imamovic A."/>
            <person name="Larimer J."/>
            <person name="McCowan C."/>
            <person name="Murphy C."/>
            <person name="Pearson M."/>
            <person name="Priest M."/>
            <person name="Roberts A."/>
            <person name="Saif S."/>
            <person name="Shea T."/>
            <person name="Sykes S."/>
            <person name="Wortman J."/>
            <person name="Nusbaum C."/>
            <person name="Birren B."/>
        </authorList>
    </citation>
    <scope>NUCLEOTIDE SEQUENCE</scope>
    <source>
        <strain evidence="3">CBS 10737</strain>
    </source>
</reference>
<sequence length="406" mass="44017">MGLAKYFPKNRKAFSSFHRGHDGSGILSDVYSSVSKKWRDISDRGRRRIGNSILPSTSSDQSSYASGNTFSSSQTDSSPNAYSSLYSSHGPIYADDNGRIQYTSRSSASGIFSSYSGPHQEQRVYRTVNGDASNSCTSEDSTPSGNPPLSISMHDGVSISPYPSSLESSVAQFPSVKTSEVKQRSLGEEIARYGGRAKRKADSWSSKYKEITDGSSLNMVTHSPVVSSSAPSFSASKVMNSKTQFVRDQGSFQSMGPSFGRERTSQIVSVPPYEDKTKTHDSSWSGVTSNWSVSSNSDGNRVFGLDRSQVSDMTRDMVDLLSELMTSKKAGSLTTSISITKSKDSVLGVQVRHDLGFEESSGDSASSSSRGTGDNGDLWRSSRVSAIAETHNRINPNLFGVRNKWR</sequence>
<dbReference type="EMBL" id="CP144519">
    <property type="protein sequence ID" value="WWC67407.1"/>
    <property type="molecule type" value="Genomic_DNA"/>
</dbReference>
<gene>
    <name evidence="2" type="ORF">I206_00009</name>
    <name evidence="3" type="ORF">I206_101315</name>
</gene>
<dbReference type="Proteomes" id="UP000094020">
    <property type="component" value="Chromosome 1"/>
</dbReference>
<feature type="region of interest" description="Disordered" evidence="1">
    <location>
        <begin position="44"/>
        <end position="83"/>
    </location>
</feature>
<evidence type="ECO:0000313" key="2">
    <source>
        <dbReference type="EMBL" id="OCF52713.1"/>
    </source>
</evidence>
<dbReference type="KEGG" id="kpin:30168378"/>
<feature type="compositionally biased region" description="Polar residues" evidence="1">
    <location>
        <begin position="53"/>
        <end position="76"/>
    </location>
</feature>
<reference evidence="3" key="4">
    <citation type="submission" date="2024-02" db="EMBL/GenBank/DDBJ databases">
        <title>Comparative genomics of Cryptococcus and Kwoniella reveals pathogenesis evolution and contrasting modes of karyotype evolution via chromosome fusion or intercentromeric recombination.</title>
        <authorList>
            <person name="Coelho M.A."/>
            <person name="David-Palma M."/>
            <person name="Shea T."/>
            <person name="Bowers K."/>
            <person name="McGinley-Smith S."/>
            <person name="Mohammad A.W."/>
            <person name="Gnirke A."/>
            <person name="Yurkov A.M."/>
            <person name="Nowrousian M."/>
            <person name="Sun S."/>
            <person name="Cuomo C.A."/>
            <person name="Heitman J."/>
        </authorList>
    </citation>
    <scope>NUCLEOTIDE SEQUENCE</scope>
    <source>
        <strain evidence="3">CBS 10737</strain>
    </source>
</reference>
<dbReference type="GeneID" id="30168378"/>
<feature type="region of interest" description="Disordered" evidence="1">
    <location>
        <begin position="130"/>
        <end position="154"/>
    </location>
</feature>
<feature type="region of interest" description="Disordered" evidence="1">
    <location>
        <begin position="357"/>
        <end position="378"/>
    </location>
</feature>
<dbReference type="AlphaFoldDB" id="A0A1B9IB88"/>
<evidence type="ECO:0000256" key="1">
    <source>
        <dbReference type="SAM" id="MobiDB-lite"/>
    </source>
</evidence>
<evidence type="ECO:0000313" key="3">
    <source>
        <dbReference type="EMBL" id="WWC67407.1"/>
    </source>
</evidence>
<evidence type="ECO:0000313" key="4">
    <source>
        <dbReference type="Proteomes" id="UP000094020"/>
    </source>
</evidence>
<protein>
    <submittedName>
        <fullName evidence="2">Uncharacterized protein</fullName>
    </submittedName>
</protein>
<feature type="compositionally biased region" description="Polar residues" evidence="1">
    <location>
        <begin position="130"/>
        <end position="149"/>
    </location>
</feature>
<dbReference type="EMBL" id="KI894007">
    <property type="protein sequence ID" value="OCF52713.1"/>
    <property type="molecule type" value="Genomic_DNA"/>
</dbReference>
<organism evidence="2">
    <name type="scientific">Kwoniella pini CBS 10737</name>
    <dbReference type="NCBI Taxonomy" id="1296096"/>
    <lineage>
        <taxon>Eukaryota</taxon>
        <taxon>Fungi</taxon>
        <taxon>Dikarya</taxon>
        <taxon>Basidiomycota</taxon>
        <taxon>Agaricomycotina</taxon>
        <taxon>Tremellomycetes</taxon>
        <taxon>Tremellales</taxon>
        <taxon>Cryptococcaceae</taxon>
        <taxon>Kwoniella</taxon>
    </lineage>
</organism>
<proteinExistence type="predicted"/>
<name>A0A1B9IB88_9TREE</name>
<keyword evidence="4" id="KW-1185">Reference proteome</keyword>
<dbReference type="RefSeq" id="XP_019013932.1">
    <property type="nucleotide sequence ID" value="XM_019151794.1"/>
</dbReference>
<reference evidence="2" key="1">
    <citation type="submission" date="2013-07" db="EMBL/GenBank/DDBJ databases">
        <title>The Genome Sequence of Cryptococcus pinus CBS10737.</title>
        <authorList>
            <consortium name="The Broad Institute Genome Sequencing Platform"/>
            <person name="Cuomo C."/>
            <person name="Litvintseva A."/>
            <person name="Chen Y."/>
            <person name="Heitman J."/>
            <person name="Sun S."/>
            <person name="Springer D."/>
            <person name="Dromer F."/>
            <person name="Young S.K."/>
            <person name="Zeng Q."/>
            <person name="Gargeya S."/>
            <person name="Fitzgerald M."/>
            <person name="Abouelleil A."/>
            <person name="Alvarado L."/>
            <person name="Berlin A.M."/>
            <person name="Chapman S.B."/>
            <person name="Dewar J."/>
            <person name="Goldberg J."/>
            <person name="Griggs A."/>
            <person name="Gujja S."/>
            <person name="Hansen M."/>
            <person name="Howarth C."/>
            <person name="Imamovic A."/>
            <person name="Larimer J."/>
            <person name="McCowan C."/>
            <person name="Murphy C."/>
            <person name="Pearson M."/>
            <person name="Priest M."/>
            <person name="Roberts A."/>
            <person name="Saif S."/>
            <person name="Shea T."/>
            <person name="Sykes S."/>
            <person name="Wortman J."/>
            <person name="Nusbaum C."/>
            <person name="Birren B."/>
        </authorList>
    </citation>
    <scope>NUCLEOTIDE SEQUENCE [LARGE SCALE GENOMIC DNA]</scope>
    <source>
        <strain evidence="2">CBS 10737</strain>
    </source>
</reference>
<accession>A0A1B9IB88</accession>